<dbReference type="InterPro" id="IPR044480">
    <property type="entry name" value="Ara2-like"/>
</dbReference>
<evidence type="ECO:0000256" key="1">
    <source>
        <dbReference type="ARBA" id="ARBA00023002"/>
    </source>
</evidence>
<dbReference type="InterPro" id="IPR023210">
    <property type="entry name" value="NADP_OxRdtase_dom"/>
</dbReference>
<keyword evidence="1" id="KW-0560">Oxidoreductase</keyword>
<evidence type="ECO:0000313" key="3">
    <source>
        <dbReference type="EMBL" id="RFU24266.1"/>
    </source>
</evidence>
<organism evidence="3 4">
    <name type="scientific">Scytalidium lignicola</name>
    <name type="common">Hyphomycete</name>
    <dbReference type="NCBI Taxonomy" id="5539"/>
    <lineage>
        <taxon>Eukaryota</taxon>
        <taxon>Fungi</taxon>
        <taxon>Dikarya</taxon>
        <taxon>Ascomycota</taxon>
        <taxon>Pezizomycotina</taxon>
        <taxon>Leotiomycetes</taxon>
        <taxon>Leotiomycetes incertae sedis</taxon>
        <taxon>Scytalidium</taxon>
    </lineage>
</organism>
<dbReference type="Proteomes" id="UP000258309">
    <property type="component" value="Unassembled WGS sequence"/>
</dbReference>
<protein>
    <recommendedName>
        <fullName evidence="2">NADP-dependent oxidoreductase domain-containing protein</fullName>
    </recommendedName>
</protein>
<proteinExistence type="predicted"/>
<dbReference type="InterPro" id="IPR020471">
    <property type="entry name" value="AKR"/>
</dbReference>
<keyword evidence="4" id="KW-1185">Reference proteome</keyword>
<evidence type="ECO:0000259" key="2">
    <source>
        <dbReference type="Pfam" id="PF00248"/>
    </source>
</evidence>
<dbReference type="PANTHER" id="PTHR42686">
    <property type="entry name" value="GH17980P-RELATED"/>
    <property type="match status" value="1"/>
</dbReference>
<dbReference type="Gene3D" id="3.20.20.100">
    <property type="entry name" value="NADP-dependent oxidoreductase domain"/>
    <property type="match status" value="1"/>
</dbReference>
<name>A0A3E2GT53_SCYLI</name>
<dbReference type="InterPro" id="IPR036812">
    <property type="entry name" value="NAD(P)_OxRdtase_dom_sf"/>
</dbReference>
<dbReference type="CDD" id="cd19164">
    <property type="entry name" value="AKR_ARA2"/>
    <property type="match status" value="1"/>
</dbReference>
<feature type="non-terminal residue" evidence="3">
    <location>
        <position position="395"/>
    </location>
</feature>
<dbReference type="Pfam" id="PF00248">
    <property type="entry name" value="Aldo_ket_red"/>
    <property type="match status" value="1"/>
</dbReference>
<dbReference type="OrthoDB" id="5286008at2759"/>
<dbReference type="GO" id="GO:0005829">
    <property type="term" value="C:cytosol"/>
    <property type="evidence" value="ECO:0007669"/>
    <property type="project" value="TreeGrafter"/>
</dbReference>
<dbReference type="AlphaFoldDB" id="A0A3E2GT53"/>
<gene>
    <name evidence="3" type="ORF">B7463_g12070</name>
</gene>
<feature type="non-terminal residue" evidence="3">
    <location>
        <position position="1"/>
    </location>
</feature>
<dbReference type="PANTHER" id="PTHR42686:SF1">
    <property type="entry name" value="GH17980P-RELATED"/>
    <property type="match status" value="1"/>
</dbReference>
<dbReference type="SUPFAM" id="SSF51430">
    <property type="entry name" value="NAD(P)-linked oxidoreductase"/>
    <property type="match status" value="1"/>
</dbReference>
<feature type="domain" description="NADP-dependent oxidoreductase" evidence="2">
    <location>
        <begin position="20"/>
        <end position="328"/>
    </location>
</feature>
<sequence length="395" mass="43976">MSIPETTTTSKLPLSSVLPPLICGTGTFNIQYNTDPYALPTTAIIQRALELGVTAFDTSPYYGPSEELLGAALNTPHIHEHYPRKSFTIITKVGRIKSDEFDYSPEWVRYSIKRSLERLHTRYLDVVYCHDVEFVSPGEVLEAVKELRRLRDDDGSIKYVGISGFPVPVLCSLAEMILKETGEPLDAVMSYANYTLQNSTLASSGIERLKKAGVEVVPSASVLGMGILRSAGFPKGSAGDWHPSPRALRDAIEKVARLVELEEGEDGKPERLEVVAIRWALDNWTREAKAVGTSRGMRDGERVGISVMGVSNIVELEETVKVWESVLDGLDCVAGREVPKEKHEQSLERKEKIDALARKITEIFGEWKDYTWDSPDKGWVNKKKVSEIPDYGTTF</sequence>
<accession>A0A3E2GT53</accession>
<evidence type="ECO:0000313" key="4">
    <source>
        <dbReference type="Proteomes" id="UP000258309"/>
    </source>
</evidence>
<dbReference type="OMA" id="FPRSSYK"/>
<comment type="caution">
    <text evidence="3">The sequence shown here is derived from an EMBL/GenBank/DDBJ whole genome shotgun (WGS) entry which is preliminary data.</text>
</comment>
<dbReference type="FunFam" id="3.20.20.100:FF:000037">
    <property type="entry name" value="L-galactose dehydrogenase (L-GalDH)"/>
    <property type="match status" value="1"/>
</dbReference>
<dbReference type="GO" id="GO:0070485">
    <property type="term" value="P:dehydro-D-arabinono-1,4-lactone biosynthetic process"/>
    <property type="evidence" value="ECO:0007669"/>
    <property type="project" value="TreeGrafter"/>
</dbReference>
<dbReference type="STRING" id="5539.A0A3E2GT53"/>
<dbReference type="GO" id="GO:0045290">
    <property type="term" value="F:D-arabinose 1-dehydrogenase [NAD(P)+] activity"/>
    <property type="evidence" value="ECO:0007669"/>
    <property type="project" value="InterPro"/>
</dbReference>
<dbReference type="EMBL" id="NCSJ02000476">
    <property type="protein sequence ID" value="RFU24266.1"/>
    <property type="molecule type" value="Genomic_DNA"/>
</dbReference>
<reference evidence="3 4" key="1">
    <citation type="submission" date="2018-05" db="EMBL/GenBank/DDBJ databases">
        <title>Draft genome sequence of Scytalidium lignicola DSM 105466, a ubiquitous saprotrophic fungus.</title>
        <authorList>
            <person name="Buettner E."/>
            <person name="Gebauer A.M."/>
            <person name="Hofrichter M."/>
            <person name="Liers C."/>
            <person name="Kellner H."/>
        </authorList>
    </citation>
    <scope>NUCLEOTIDE SEQUENCE [LARGE SCALE GENOMIC DNA]</scope>
    <source>
        <strain evidence="3 4">DSM 105466</strain>
    </source>
</reference>